<evidence type="ECO:0000256" key="1">
    <source>
        <dbReference type="SAM" id="MobiDB-lite"/>
    </source>
</evidence>
<feature type="region of interest" description="Disordered" evidence="1">
    <location>
        <begin position="142"/>
        <end position="168"/>
    </location>
</feature>
<protein>
    <submittedName>
        <fullName evidence="2">Hypothetical_protein</fullName>
    </submittedName>
</protein>
<proteinExistence type="predicted"/>
<evidence type="ECO:0000313" key="2">
    <source>
        <dbReference type="EMBL" id="CBX24430.1"/>
    </source>
</evidence>
<name>G2XLF5_ORYGL</name>
<accession>G2XLF5</accession>
<dbReference type="AlphaFoldDB" id="G2XLF5"/>
<organism evidence="2">
    <name type="scientific">Oryza glaberrima</name>
    <name type="common">African rice</name>
    <dbReference type="NCBI Taxonomy" id="4538"/>
    <lineage>
        <taxon>Eukaryota</taxon>
        <taxon>Viridiplantae</taxon>
        <taxon>Streptophyta</taxon>
        <taxon>Embryophyta</taxon>
        <taxon>Tracheophyta</taxon>
        <taxon>Spermatophyta</taxon>
        <taxon>Magnoliopsida</taxon>
        <taxon>Liliopsida</taxon>
        <taxon>Poales</taxon>
        <taxon>Poaceae</taxon>
        <taxon>BOP clade</taxon>
        <taxon>Oryzoideae</taxon>
        <taxon>Oryzeae</taxon>
        <taxon>Oryzinae</taxon>
        <taxon>Oryza</taxon>
    </lineage>
</organism>
<sequence length="448" mass="50220">MKNMRLEEVSSSFILKPLEIHRPNDDSTVVEVFMDEDMLMPEMKSYLELVPCTVYCDDSYEFMVPHTMQPIISHRVLLPLPVKNLKWFGFNTSYQEFFERYHAYRTTHVPGTGPKPVLPTAAATTLDPSALATDPTAAATTLVPSAATTDPTAATTTPDPSAATTDPTAAATTPVYYDQITVPMKVFSRGLIMCVRENHKYGCLSDFDETNIFLRRGHVVILGVKLVPYSEHQAVRNFHTVRNIILQAIQGMVIPPDVQSVLDLLYKDPISSYIIIENNFAWMVPSRRDSMISELHENFSELKPDVQVSMTKALPEMDKWLAKFASNRLLFAVQTDVLPRKSVTSLEAAEKYFGKKAAETQRRAAKENDLIDLLDEQNPTTELLLYTGRRYFKGVRNSYIHLSSTSVKNKMGPLPIQTVDLVVSSQFAAVCSAIQVKVPTAFKGINEE</sequence>
<dbReference type="EMBL" id="FQ377947">
    <property type="protein sequence ID" value="CBX24430.1"/>
    <property type="molecule type" value="Genomic_DNA"/>
</dbReference>
<reference evidence="2" key="1">
    <citation type="submission" date="2010-10" db="EMBL/GenBank/DDBJ databases">
        <authorList>
            <person name="Genoscope - CEA"/>
        </authorList>
    </citation>
    <scope>NUCLEOTIDE SEQUENCE</scope>
</reference>
<gene>
    <name evidence="2" type="primary">Ogl12g0048O11_10</name>
</gene>